<feature type="domain" description="Reverse transcriptase" evidence="2">
    <location>
        <begin position="1"/>
        <end position="124"/>
    </location>
</feature>
<evidence type="ECO:0000313" key="3">
    <source>
        <dbReference type="EMBL" id="PIK46068.1"/>
    </source>
</evidence>
<dbReference type="Proteomes" id="UP000230750">
    <property type="component" value="Unassembled WGS sequence"/>
</dbReference>
<reference evidence="3 4" key="1">
    <citation type="journal article" date="2017" name="PLoS Biol.">
        <title>The sea cucumber genome provides insights into morphological evolution and visceral regeneration.</title>
        <authorList>
            <person name="Zhang X."/>
            <person name="Sun L."/>
            <person name="Yuan J."/>
            <person name="Sun Y."/>
            <person name="Gao Y."/>
            <person name="Zhang L."/>
            <person name="Li S."/>
            <person name="Dai H."/>
            <person name="Hamel J.F."/>
            <person name="Liu C."/>
            <person name="Yu Y."/>
            <person name="Liu S."/>
            <person name="Lin W."/>
            <person name="Guo K."/>
            <person name="Jin S."/>
            <person name="Xu P."/>
            <person name="Storey K.B."/>
            <person name="Huan P."/>
            <person name="Zhang T."/>
            <person name="Zhou Y."/>
            <person name="Zhang J."/>
            <person name="Lin C."/>
            <person name="Li X."/>
            <person name="Xing L."/>
            <person name="Huo D."/>
            <person name="Sun M."/>
            <person name="Wang L."/>
            <person name="Mercier A."/>
            <person name="Li F."/>
            <person name="Yang H."/>
            <person name="Xiang J."/>
        </authorList>
    </citation>
    <scope>NUCLEOTIDE SEQUENCE [LARGE SCALE GENOMIC DNA]</scope>
    <source>
        <strain evidence="3">Shaxun</strain>
        <tissue evidence="3">Muscle</tissue>
    </source>
</reference>
<dbReference type="InterPro" id="IPR000477">
    <property type="entry name" value="RT_dom"/>
</dbReference>
<evidence type="ECO:0000313" key="4">
    <source>
        <dbReference type="Proteomes" id="UP000230750"/>
    </source>
</evidence>
<dbReference type="EMBL" id="MRZV01000668">
    <property type="protein sequence ID" value="PIK46068.1"/>
    <property type="molecule type" value="Genomic_DNA"/>
</dbReference>
<dbReference type="Pfam" id="PF10220">
    <property type="entry name" value="Smg8_Smg9"/>
    <property type="match status" value="1"/>
</dbReference>
<name>A0A2G8KDI0_STIJA</name>
<keyword evidence="4" id="KW-1185">Reference proteome</keyword>
<feature type="compositionally biased region" description="Basic and acidic residues" evidence="1">
    <location>
        <begin position="275"/>
        <end position="292"/>
    </location>
</feature>
<dbReference type="PANTHER" id="PTHR21301">
    <property type="entry name" value="REVERSE TRANSCRIPTASE"/>
    <property type="match status" value="1"/>
</dbReference>
<dbReference type="InterPro" id="IPR058912">
    <property type="entry name" value="HTH_animal"/>
</dbReference>
<dbReference type="Pfam" id="PF26215">
    <property type="entry name" value="HTH_animal"/>
    <property type="match status" value="1"/>
</dbReference>
<protein>
    <recommendedName>
        <fullName evidence="2">Reverse transcriptase domain-containing protein</fullName>
    </recommendedName>
</protein>
<dbReference type="GO" id="GO:0000184">
    <property type="term" value="P:nuclear-transcribed mRNA catabolic process, nonsense-mediated decay"/>
    <property type="evidence" value="ECO:0007669"/>
    <property type="project" value="InterPro"/>
</dbReference>
<organism evidence="3 4">
    <name type="scientific">Stichopus japonicus</name>
    <name type="common">Sea cucumber</name>
    <dbReference type="NCBI Taxonomy" id="307972"/>
    <lineage>
        <taxon>Eukaryota</taxon>
        <taxon>Metazoa</taxon>
        <taxon>Echinodermata</taxon>
        <taxon>Eleutherozoa</taxon>
        <taxon>Echinozoa</taxon>
        <taxon>Holothuroidea</taxon>
        <taxon>Aspidochirotacea</taxon>
        <taxon>Aspidochirotida</taxon>
        <taxon>Stichopodidae</taxon>
        <taxon>Apostichopus</taxon>
    </lineage>
</organism>
<accession>A0A2G8KDI0</accession>
<feature type="region of interest" description="Disordered" evidence="1">
    <location>
        <begin position="491"/>
        <end position="513"/>
    </location>
</feature>
<gene>
    <name evidence="3" type="ORF">BSL78_17061</name>
</gene>
<dbReference type="InterPro" id="IPR019354">
    <property type="entry name" value="SMG8-like"/>
</dbReference>
<comment type="caution">
    <text evidence="3">The sequence shown here is derived from an EMBL/GenBank/DDBJ whole genome shotgun (WGS) entry which is preliminary data.</text>
</comment>
<dbReference type="OrthoDB" id="5983686at2759"/>
<dbReference type="PROSITE" id="PS50878">
    <property type="entry name" value="RT_POL"/>
    <property type="match status" value="1"/>
</dbReference>
<sequence>MGSQASPEICDIVMHRLENQILPTDNKILKWLRYRDEILLLYDGSPQELEQLVNRLNEIHRFLKFTVEILHTEVTYLDLKIFKGPRFETNGLLDTKVYTKPTETFQYLDRNSAHPLATFKGFIKGEVLRYARLCNNETDFLQKKNAFTEKLLLRNYKKEEIASATKGIKFENRGQYLTTKPKQKEPPMVFKLTYTPHIKTTHLKNVLLKHWHLISQHADRGVAKVANYDFFQDLEEKCCSKLQHILFPVYAPRRVSQTSPDPEKAPASETETVEEEARTTEETEEMDKTAEKSKVNLDTQGDAPFFSPPLSLGQSGNDGNVLASHDSQARSMVTMDILSGSESIIPASKGEYRQGIILKSGTKMVLILVFSYNQKGPTCRELSTGFLQGMTAAHLILDSYQSIPRGRWFVMGRGICTATLKVGWTKYDPNILLFSFQFKLLLRYLLLISNLASFFESGVGSESGLDHPGFLREMNFLLPWDIPIPKGSKMDVNWPEPEKASGRRGGRNRERKTRGVSNGCLFKIGGGVEKGVDRLDEICRRVKWKEGGGLL</sequence>
<dbReference type="PANTHER" id="PTHR21301:SF10">
    <property type="entry name" value="REVERSE TRANSCRIPTASE DOMAIN-CONTAINING PROTEIN"/>
    <property type="match status" value="1"/>
</dbReference>
<dbReference type="AlphaFoldDB" id="A0A2G8KDI0"/>
<proteinExistence type="predicted"/>
<evidence type="ECO:0000256" key="1">
    <source>
        <dbReference type="SAM" id="MobiDB-lite"/>
    </source>
</evidence>
<dbReference type="STRING" id="307972.A0A2G8KDI0"/>
<feature type="region of interest" description="Disordered" evidence="1">
    <location>
        <begin position="255"/>
        <end position="292"/>
    </location>
</feature>
<evidence type="ECO:0000259" key="2">
    <source>
        <dbReference type="PROSITE" id="PS50878"/>
    </source>
</evidence>
<feature type="compositionally biased region" description="Basic residues" evidence="1">
    <location>
        <begin position="502"/>
        <end position="513"/>
    </location>
</feature>